<dbReference type="eggNOG" id="COG4193">
    <property type="taxonomic scope" value="Bacteria"/>
</dbReference>
<evidence type="ECO:0000256" key="2">
    <source>
        <dbReference type="SAM" id="MobiDB-lite"/>
    </source>
</evidence>
<dbReference type="Gene3D" id="2.30.30.170">
    <property type="match status" value="6"/>
</dbReference>
<dbReference type="HOGENOM" id="CLU_329478_0_0_9"/>
<feature type="domain" description="SH3b" evidence="3">
    <location>
        <begin position="695"/>
        <end position="764"/>
    </location>
</feature>
<dbReference type="InterPro" id="IPR038200">
    <property type="entry name" value="GW_dom_sf"/>
</dbReference>
<dbReference type="AlphaFoldDB" id="A0A060M7V9"/>
<sequence length="871" mass="97476">MKKIGLVFLIALLTTNLFFPYLMQAAEETKQRSIVECLQDREETFADLFKDDCLFTAIQNGELAKEQYVSIILENDDDVSEEEALRQLDQYISEQLSLVKEEDLEEDEVFNPEDDLDPTEGVTAPNVETEEDVEEFPIEEELFEEENREKVVEEEAVESTEEGTEEVEAEEPSDKSMEEDENVQPFASIMAVADPLANATSKKAQIRSGTTIVRNLGDNETINPTPHLNRTFFVKQEATYNGDLYLLISTQASATSGVVGWAKASELTSHTHKTVDRENKTFYLSGRGVSYTTAWGGTTQLITTLSGLRGERFDVHLTESIGNNIWYRGDVNGQRMWIHSNHLQTNPIVEDIEVVSKKAQIRSHTRIYKELGDANPISNVSHQDRSFFVKEQAIYNGETYLHLSTQASAVNGVIGWARASEVTSHEHRTVDRDSKTFTLSGRGVSYNTAWGGKQNLVKSQLSDLAGATFQVHLTESIGNNIWYRGDVNGERMWIHSNHLNPAGTELSSVSRKGMLSTNTTIFTDLRQSGTVDNSTHLNRAFFIKQQATVNGESFYLISTQASAVNGLIGWVRASEIVSAPHVQIDRTSKVRYVSGEGAAFNTAWGGSANKLFDLSSHKNARFDVHLTEQVGNEVWYRGMLNGQQVWIKAAHVNEHTYKSYNISLEEAAQRQHGVYAVTDTYRQFVSAEYISYNSAGNYYYVNTDVLNVRSGPSTAYAVVDRLTRDTRVTVRGNPQNGWYQLHWVRASVEDIAYYMNPNNFINDERQKFQFLDLTQSSGVTAEVLNRYLQGKGTLSGQGQAFIDAGRMHGVNEIYLLSHALLETGHGTSFLASGNEYNGTIVYNMFGIGAVDACPNECGLERAYNEGWGFSI</sequence>
<feature type="compositionally biased region" description="Acidic residues" evidence="2">
    <location>
        <begin position="102"/>
        <end position="118"/>
    </location>
</feature>
<keyword evidence="5" id="KW-1185">Reference proteome</keyword>
<feature type="compositionally biased region" description="Acidic residues" evidence="2">
    <location>
        <begin position="154"/>
        <end position="179"/>
    </location>
</feature>
<dbReference type="OrthoDB" id="9816557at2"/>
<dbReference type="InterPro" id="IPR025987">
    <property type="entry name" value="GW_dom"/>
</dbReference>
<accession>A0A060M7V9</accession>
<protein>
    <recommendedName>
        <fullName evidence="3">SH3b domain-containing protein</fullName>
    </recommendedName>
</protein>
<proteinExistence type="predicted"/>
<dbReference type="SMART" id="SM00287">
    <property type="entry name" value="SH3b"/>
    <property type="match status" value="1"/>
</dbReference>
<dbReference type="Pfam" id="PF13457">
    <property type="entry name" value="GW"/>
    <property type="match status" value="4"/>
</dbReference>
<dbReference type="STRING" id="1246626.BleG1_3612"/>
<dbReference type="KEGG" id="ble:BleG1_3612"/>
<evidence type="ECO:0000259" key="3">
    <source>
        <dbReference type="SMART" id="SM00287"/>
    </source>
</evidence>
<gene>
    <name evidence="4" type="ORF">BleG1_3612</name>
</gene>
<dbReference type="RefSeq" id="WP_038483835.1">
    <property type="nucleotide sequence ID" value="NZ_CP003923.1"/>
</dbReference>
<dbReference type="PATRIC" id="fig|1246626.3.peg.3602"/>
<dbReference type="Gene3D" id="2.30.30.40">
    <property type="entry name" value="SH3 Domains"/>
    <property type="match status" value="1"/>
</dbReference>
<dbReference type="InterPro" id="IPR003646">
    <property type="entry name" value="SH3-like_bac-type"/>
</dbReference>
<feature type="region of interest" description="Disordered" evidence="2">
    <location>
        <begin position="145"/>
        <end position="179"/>
    </location>
</feature>
<dbReference type="Pfam" id="PF08239">
    <property type="entry name" value="SH3_3"/>
    <property type="match status" value="1"/>
</dbReference>
<feature type="region of interest" description="Disordered" evidence="2">
    <location>
        <begin position="102"/>
        <end position="124"/>
    </location>
</feature>
<evidence type="ECO:0000313" key="4">
    <source>
        <dbReference type="EMBL" id="AIC96159.1"/>
    </source>
</evidence>
<dbReference type="Proteomes" id="UP000027142">
    <property type="component" value="Chromosome"/>
</dbReference>
<evidence type="ECO:0000313" key="5">
    <source>
        <dbReference type="Proteomes" id="UP000027142"/>
    </source>
</evidence>
<dbReference type="EMBL" id="CP003923">
    <property type="protein sequence ID" value="AIC96159.1"/>
    <property type="molecule type" value="Genomic_DNA"/>
</dbReference>
<name>A0A060M7V9_9BACI</name>
<dbReference type="eggNOG" id="COG3103">
    <property type="taxonomic scope" value="Bacteria"/>
</dbReference>
<reference evidence="4 5" key="1">
    <citation type="journal article" date="2014" name="Gene">
        <title>A comparative genomic analysis of the alkalitolerant soil bacterium Bacillus lehensis G1.</title>
        <authorList>
            <person name="Noor Y.M."/>
            <person name="Samsulrizal N.H."/>
            <person name="Jema'on N.A."/>
            <person name="Low K.O."/>
            <person name="Ramli A.N."/>
            <person name="Alias N.I."/>
            <person name="Damis S.I."/>
            <person name="Fuzi S.F."/>
            <person name="Isa M.N."/>
            <person name="Murad A.M."/>
            <person name="Raih M.F."/>
            <person name="Bakar F.D."/>
            <person name="Najimudin N."/>
            <person name="Mahadi N.M."/>
            <person name="Illias R.M."/>
        </authorList>
    </citation>
    <scope>NUCLEOTIDE SEQUENCE [LARGE SCALE GENOMIC DNA]</scope>
    <source>
        <strain evidence="4 5">G1</strain>
    </source>
</reference>
<evidence type="ECO:0000256" key="1">
    <source>
        <dbReference type="ARBA" id="ARBA00022729"/>
    </source>
</evidence>
<keyword evidence="1" id="KW-0732">Signal</keyword>
<organism evidence="4 5">
    <name type="scientific">Shouchella lehensis G1</name>
    <dbReference type="NCBI Taxonomy" id="1246626"/>
    <lineage>
        <taxon>Bacteria</taxon>
        <taxon>Bacillati</taxon>
        <taxon>Bacillota</taxon>
        <taxon>Bacilli</taxon>
        <taxon>Bacillales</taxon>
        <taxon>Bacillaceae</taxon>
        <taxon>Shouchella</taxon>
    </lineage>
</organism>